<sequence>AMAEREAPAFIQCGCRVSAEEIEQIKETVELFPGLSLNELVATIERFYVLRI</sequence>
<evidence type="ECO:0000313" key="1">
    <source>
        <dbReference type="EMBL" id="GAF96802.1"/>
    </source>
</evidence>
<accession>X0U8V8</accession>
<feature type="non-terminal residue" evidence="1">
    <location>
        <position position="1"/>
    </location>
</feature>
<protein>
    <submittedName>
        <fullName evidence="1">Uncharacterized protein</fullName>
    </submittedName>
</protein>
<comment type="caution">
    <text evidence="1">The sequence shown here is derived from an EMBL/GenBank/DDBJ whole genome shotgun (WGS) entry which is preliminary data.</text>
</comment>
<organism evidence="1">
    <name type="scientific">marine sediment metagenome</name>
    <dbReference type="NCBI Taxonomy" id="412755"/>
    <lineage>
        <taxon>unclassified sequences</taxon>
        <taxon>metagenomes</taxon>
        <taxon>ecological metagenomes</taxon>
    </lineage>
</organism>
<reference evidence="1" key="1">
    <citation type="journal article" date="2014" name="Front. Microbiol.">
        <title>High frequency of phylogenetically diverse reductive dehalogenase-homologous genes in deep subseafloor sedimentary metagenomes.</title>
        <authorList>
            <person name="Kawai M."/>
            <person name="Futagami T."/>
            <person name="Toyoda A."/>
            <person name="Takaki Y."/>
            <person name="Nishi S."/>
            <person name="Hori S."/>
            <person name="Arai W."/>
            <person name="Tsubouchi T."/>
            <person name="Morono Y."/>
            <person name="Uchiyama I."/>
            <person name="Ito T."/>
            <person name="Fujiyama A."/>
            <person name="Inagaki F."/>
            <person name="Takami H."/>
        </authorList>
    </citation>
    <scope>NUCLEOTIDE SEQUENCE</scope>
    <source>
        <strain evidence="1">Expedition CK06-06</strain>
    </source>
</reference>
<proteinExistence type="predicted"/>
<dbReference type="EMBL" id="BARS01013440">
    <property type="protein sequence ID" value="GAF96802.1"/>
    <property type="molecule type" value="Genomic_DNA"/>
</dbReference>
<name>X0U8V8_9ZZZZ</name>
<dbReference type="AlphaFoldDB" id="X0U8V8"/>
<gene>
    <name evidence="1" type="ORF">S01H1_23337</name>
</gene>